<gene>
    <name evidence="2" type="ORF">BDV24DRAFT_125576</name>
</gene>
<dbReference type="AlphaFoldDB" id="A0A5N6YI92"/>
<dbReference type="EMBL" id="ML737120">
    <property type="protein sequence ID" value="KAE8345224.1"/>
    <property type="molecule type" value="Genomic_DNA"/>
</dbReference>
<protein>
    <submittedName>
        <fullName evidence="2">Uncharacterized protein</fullName>
    </submittedName>
</protein>
<feature type="compositionally biased region" description="Basic residues" evidence="1">
    <location>
        <begin position="1"/>
        <end position="16"/>
    </location>
</feature>
<evidence type="ECO:0000256" key="1">
    <source>
        <dbReference type="SAM" id="MobiDB-lite"/>
    </source>
</evidence>
<accession>A0A5N6YI92</accession>
<evidence type="ECO:0000313" key="2">
    <source>
        <dbReference type="EMBL" id="KAE8345224.1"/>
    </source>
</evidence>
<dbReference type="Proteomes" id="UP000325558">
    <property type="component" value="Unassembled WGS sequence"/>
</dbReference>
<proteinExistence type="predicted"/>
<organism evidence="2">
    <name type="scientific">Aspergillus arachidicola</name>
    <dbReference type="NCBI Taxonomy" id="656916"/>
    <lineage>
        <taxon>Eukaryota</taxon>
        <taxon>Fungi</taxon>
        <taxon>Dikarya</taxon>
        <taxon>Ascomycota</taxon>
        <taxon>Pezizomycotina</taxon>
        <taxon>Eurotiomycetes</taxon>
        <taxon>Eurotiomycetidae</taxon>
        <taxon>Eurotiales</taxon>
        <taxon>Aspergillaceae</taxon>
        <taxon>Aspergillus</taxon>
        <taxon>Aspergillus subgen. Circumdati</taxon>
    </lineage>
</organism>
<name>A0A5N6YI92_9EURO</name>
<reference evidence="2" key="1">
    <citation type="submission" date="2019-04" db="EMBL/GenBank/DDBJ databases">
        <title>Friends and foes A comparative genomics study of 23 Aspergillus species from section Flavi.</title>
        <authorList>
            <consortium name="DOE Joint Genome Institute"/>
            <person name="Kjaerbolling I."/>
            <person name="Vesth T."/>
            <person name="Frisvad J.C."/>
            <person name="Nybo J.L."/>
            <person name="Theobald S."/>
            <person name="Kildgaard S."/>
            <person name="Isbrandt T."/>
            <person name="Kuo A."/>
            <person name="Sato A."/>
            <person name="Lyhne E.K."/>
            <person name="Kogle M.E."/>
            <person name="Wiebenga A."/>
            <person name="Kun R.S."/>
            <person name="Lubbers R.J."/>
            <person name="Makela M.R."/>
            <person name="Barry K."/>
            <person name="Chovatia M."/>
            <person name="Clum A."/>
            <person name="Daum C."/>
            <person name="Haridas S."/>
            <person name="He G."/>
            <person name="LaButti K."/>
            <person name="Lipzen A."/>
            <person name="Mondo S."/>
            <person name="Riley R."/>
            <person name="Salamov A."/>
            <person name="Simmons B.A."/>
            <person name="Magnuson J.K."/>
            <person name="Henrissat B."/>
            <person name="Mortensen U.H."/>
            <person name="Larsen T.O."/>
            <person name="Devries R.P."/>
            <person name="Grigoriev I.V."/>
            <person name="Machida M."/>
            <person name="Baker S.E."/>
            <person name="Andersen M.R."/>
        </authorList>
    </citation>
    <scope>NUCLEOTIDE SEQUENCE</scope>
    <source>
        <strain evidence="2">CBS 117612</strain>
    </source>
</reference>
<sequence>MKVSRNKQHGKYKRSPTKASSYPTRRSLSSISIISMKTIIHSALFLAFLSANPVGAVPPLSPPAANSPLNTPLEVLESKVVPGVSQPRLQDGISYTTDRIKKCFMVAGGVSECSTSSAGKRWSVRCHPDFQCTRKWNPCTVHIVTTRAEEVIVSREALCQ</sequence>
<feature type="region of interest" description="Disordered" evidence="1">
    <location>
        <begin position="1"/>
        <end position="23"/>
    </location>
</feature>